<dbReference type="InterPro" id="IPR035911">
    <property type="entry name" value="MurE/MurF_N"/>
</dbReference>
<organism evidence="12 13">
    <name type="scientific">Jiangella alkaliphila</name>
    <dbReference type="NCBI Taxonomy" id="419479"/>
    <lineage>
        <taxon>Bacteria</taxon>
        <taxon>Bacillati</taxon>
        <taxon>Actinomycetota</taxon>
        <taxon>Actinomycetes</taxon>
        <taxon>Jiangellales</taxon>
        <taxon>Jiangellaceae</taxon>
        <taxon>Jiangella</taxon>
    </lineage>
</organism>
<comment type="function">
    <text evidence="7">Catalyzes the addition of meso-diaminopimelic acid to the nucleotide precursor UDP-N-acetylmuramoyl-L-alanyl-D-glutamate (UMAG) in the biosynthesis of bacterial cell-wall peptidoglycan.</text>
</comment>
<protein>
    <recommendedName>
        <fullName evidence="7">UDP-N-acetylmuramoyl-L-alanyl-D-glutamate--2,6-diaminopimelate ligase</fullName>
        <ecNumber evidence="7">6.3.2.13</ecNumber>
    </recommendedName>
    <alternativeName>
        <fullName evidence="7">Meso-A2pm-adding enzyme</fullName>
    </alternativeName>
    <alternativeName>
        <fullName evidence="7">Meso-diaminopimelate-adding enzyme</fullName>
    </alternativeName>
    <alternativeName>
        <fullName evidence="7">UDP-MurNAc-L-Ala-D-Glu:meso-diaminopimelate ligase</fullName>
    </alternativeName>
    <alternativeName>
        <fullName evidence="7">UDP-MurNAc-tripeptide synthetase</fullName>
    </alternativeName>
    <alternativeName>
        <fullName evidence="7">UDP-N-acetylmuramyl-tripeptide synthetase</fullName>
    </alternativeName>
</protein>
<dbReference type="GO" id="GO:0008765">
    <property type="term" value="F:UDP-N-acetylmuramoylalanyl-D-glutamate-2,6-diaminopimelate ligase activity"/>
    <property type="evidence" value="ECO:0007669"/>
    <property type="project" value="UniProtKB-UniRule"/>
</dbReference>
<dbReference type="InterPro" id="IPR004101">
    <property type="entry name" value="Mur_ligase_C"/>
</dbReference>
<dbReference type="EMBL" id="LT629791">
    <property type="protein sequence ID" value="SDU75908.1"/>
    <property type="molecule type" value="Genomic_DNA"/>
</dbReference>
<feature type="binding site" evidence="7">
    <location>
        <position position="189"/>
    </location>
    <ligand>
        <name>UDP-N-acetyl-alpha-D-muramoyl-L-alanyl-D-glutamate</name>
        <dbReference type="ChEBI" id="CHEBI:83900"/>
    </ligand>
</feature>
<keyword evidence="2 7" id="KW-0132">Cell division</keyword>
<feature type="binding site" evidence="7">
    <location>
        <position position="391"/>
    </location>
    <ligand>
        <name>meso-2,6-diaminopimelate</name>
        <dbReference type="ChEBI" id="CHEBI:57791"/>
    </ligand>
</feature>
<feature type="domain" description="Mur ligase central" evidence="11">
    <location>
        <begin position="118"/>
        <end position="311"/>
    </location>
</feature>
<keyword evidence="13" id="KW-1185">Reference proteome</keyword>
<dbReference type="Pfam" id="PF02875">
    <property type="entry name" value="Mur_ligase_C"/>
    <property type="match status" value="1"/>
</dbReference>
<evidence type="ECO:0000259" key="10">
    <source>
        <dbReference type="Pfam" id="PF02875"/>
    </source>
</evidence>
<evidence type="ECO:0000313" key="12">
    <source>
        <dbReference type="EMBL" id="SDU75908.1"/>
    </source>
</evidence>
<dbReference type="InterPro" id="IPR036565">
    <property type="entry name" value="Mur-like_cat_sf"/>
</dbReference>
<keyword evidence="7" id="KW-0547">Nucleotide-binding</keyword>
<feature type="domain" description="Mur ligase C-terminal" evidence="10">
    <location>
        <begin position="355"/>
        <end position="475"/>
    </location>
</feature>
<evidence type="ECO:0000256" key="4">
    <source>
        <dbReference type="ARBA" id="ARBA00022984"/>
    </source>
</evidence>
<sequence>MPDRPGLRPRHVTPLPLTALDATAPADVLVTGVTHDSRQVRPGDLYMALPGAVTHGARFAAAAAEAGAAAIMTDDEGLGLAGDVGVPVLRLADPRARLGDIAATVYGHPARDLLMLGVTGTNGKTTTTYLLESGLRAAGHTTGLIGTVETRVGDERVASVRTTPEATDVHALLAVMRERGVTACAMEVSSHAMVFGRVDGVVFDVAGFTNLSQDHLDFHADLDDYFAAKARLFTPEHARRAVVVTGDEYGRRLAASTPLPVVTVSLGDAEWRVEHLGDGAVLAGPDGEKLELRVPIPGAFNVANAALAVTMLVVAGVDGATAADGVAACPGVPGRMERVLGSDAGAADGADAAAPVAVVDFAHTPDAIDNVLQALHPRGRLIAVVGAGGDRDRDKRPLMGAAAARGADVVVVTDDNPRSEDAAAIRAAVVAGAHAVPDAERAGEILEVGGRREAVRAALRSARGPDDTVVVLGKGHEQGQEIAGVVHPFDDRDVLREELVRWSEEVRPMAPGDGRGKTV</sequence>
<dbReference type="SUPFAM" id="SSF63418">
    <property type="entry name" value="MurE/MurF N-terminal domain"/>
    <property type="match status" value="1"/>
</dbReference>
<dbReference type="STRING" id="419479.SAMN04488563_5062"/>
<evidence type="ECO:0000256" key="5">
    <source>
        <dbReference type="ARBA" id="ARBA00023306"/>
    </source>
</evidence>
<keyword evidence="7" id="KW-0460">Magnesium</keyword>
<comment type="subcellular location">
    <subcellularLocation>
        <location evidence="7 8">Cytoplasm</location>
    </subcellularLocation>
</comment>
<dbReference type="InterPro" id="IPR036615">
    <property type="entry name" value="Mur_ligase_C_dom_sf"/>
</dbReference>
<dbReference type="Gene3D" id="3.40.1390.10">
    <property type="entry name" value="MurE/MurF, N-terminal domain"/>
    <property type="match status" value="1"/>
</dbReference>
<dbReference type="RefSeq" id="WP_082155056.1">
    <property type="nucleotide sequence ID" value="NZ_KQ061222.1"/>
</dbReference>
<dbReference type="Proteomes" id="UP000182977">
    <property type="component" value="Chromosome I"/>
</dbReference>
<gene>
    <name evidence="7" type="primary">murE</name>
    <name evidence="12" type="ORF">SAMN04488563_5062</name>
</gene>
<dbReference type="SUPFAM" id="SSF53244">
    <property type="entry name" value="MurD-like peptide ligases, peptide-binding domain"/>
    <property type="match status" value="1"/>
</dbReference>
<keyword evidence="7" id="KW-0963">Cytoplasm</keyword>
<evidence type="ECO:0000256" key="8">
    <source>
        <dbReference type="RuleBase" id="RU004135"/>
    </source>
</evidence>
<dbReference type="Pfam" id="PF08245">
    <property type="entry name" value="Mur_ligase_M"/>
    <property type="match status" value="1"/>
</dbReference>
<dbReference type="Pfam" id="PF01225">
    <property type="entry name" value="Mur_ligase"/>
    <property type="match status" value="1"/>
</dbReference>
<feature type="binding site" evidence="7">
    <location>
        <position position="37"/>
    </location>
    <ligand>
        <name>UDP-N-acetyl-alpha-D-muramoyl-L-alanyl-D-glutamate</name>
        <dbReference type="ChEBI" id="CHEBI:83900"/>
    </ligand>
</feature>
<feature type="binding site" evidence="7">
    <location>
        <position position="197"/>
    </location>
    <ligand>
        <name>UDP-N-acetyl-alpha-D-muramoyl-L-alanyl-D-glutamate</name>
        <dbReference type="ChEBI" id="CHEBI:83900"/>
    </ligand>
</feature>
<feature type="binding site" evidence="7">
    <location>
        <position position="473"/>
    </location>
    <ligand>
        <name>meso-2,6-diaminopimelate</name>
        <dbReference type="ChEBI" id="CHEBI:57791"/>
    </ligand>
</feature>
<keyword evidence="3 7" id="KW-0133">Cell shape</keyword>
<evidence type="ECO:0000256" key="2">
    <source>
        <dbReference type="ARBA" id="ARBA00022618"/>
    </source>
</evidence>
<evidence type="ECO:0000256" key="7">
    <source>
        <dbReference type="HAMAP-Rule" id="MF_00208"/>
    </source>
</evidence>
<comment type="similarity">
    <text evidence="1 7">Belongs to the MurCDEF family. MurE subfamily.</text>
</comment>
<dbReference type="InterPro" id="IPR005761">
    <property type="entry name" value="UDP-N-AcMur-Glu-dNH2Pim_ligase"/>
</dbReference>
<feature type="short sequence motif" description="Meso-diaminopimelate recognition motif" evidence="7">
    <location>
        <begin position="415"/>
        <end position="418"/>
    </location>
</feature>
<dbReference type="GO" id="GO:0051301">
    <property type="term" value="P:cell division"/>
    <property type="evidence" value="ECO:0007669"/>
    <property type="project" value="UniProtKB-KW"/>
</dbReference>
<reference evidence="13" key="1">
    <citation type="submission" date="2016-10" db="EMBL/GenBank/DDBJ databases">
        <authorList>
            <person name="Varghese N."/>
            <person name="Submissions S."/>
        </authorList>
    </citation>
    <scope>NUCLEOTIDE SEQUENCE [LARGE SCALE GENOMIC DNA]</scope>
    <source>
        <strain evidence="13">DSM 45079</strain>
    </source>
</reference>
<dbReference type="GO" id="GO:0009252">
    <property type="term" value="P:peptidoglycan biosynthetic process"/>
    <property type="evidence" value="ECO:0007669"/>
    <property type="project" value="UniProtKB-UniRule"/>
</dbReference>
<dbReference type="HAMAP" id="MF_00208">
    <property type="entry name" value="MurE"/>
    <property type="match status" value="1"/>
</dbReference>
<dbReference type="GO" id="GO:0005737">
    <property type="term" value="C:cytoplasm"/>
    <property type="evidence" value="ECO:0007669"/>
    <property type="project" value="UniProtKB-SubCell"/>
</dbReference>
<feature type="binding site" evidence="7">
    <location>
        <begin position="415"/>
        <end position="418"/>
    </location>
    <ligand>
        <name>meso-2,6-diaminopimelate</name>
        <dbReference type="ChEBI" id="CHEBI:57791"/>
    </ligand>
</feature>
<comment type="pathway">
    <text evidence="7 8">Cell wall biogenesis; peptidoglycan biosynthesis.</text>
</comment>
<dbReference type="EC" id="6.3.2.13" evidence="7"/>
<feature type="binding site" evidence="7">
    <location>
        <begin position="120"/>
        <end position="126"/>
    </location>
    <ligand>
        <name>ATP</name>
        <dbReference type="ChEBI" id="CHEBI:30616"/>
    </ligand>
</feature>
<keyword evidence="4 7" id="KW-0573">Peptidoglycan synthesis</keyword>
<feature type="domain" description="Mur ligase N-terminal catalytic" evidence="9">
    <location>
        <begin position="30"/>
        <end position="104"/>
    </location>
</feature>
<keyword evidence="6 7" id="KW-0961">Cell wall biogenesis/degradation</keyword>
<dbReference type="PANTHER" id="PTHR23135:SF4">
    <property type="entry name" value="UDP-N-ACETYLMURAMOYL-L-ALANYL-D-GLUTAMATE--2,6-DIAMINOPIMELATE LIGASE MURE HOMOLOG, CHLOROPLASTIC"/>
    <property type="match status" value="1"/>
</dbReference>
<evidence type="ECO:0000256" key="1">
    <source>
        <dbReference type="ARBA" id="ARBA00005898"/>
    </source>
</evidence>
<keyword evidence="5 7" id="KW-0131">Cell cycle</keyword>
<comment type="caution">
    <text evidence="7">Lacks conserved residue(s) required for the propagation of feature annotation.</text>
</comment>
<dbReference type="GO" id="GO:0008360">
    <property type="term" value="P:regulation of cell shape"/>
    <property type="evidence" value="ECO:0007669"/>
    <property type="project" value="UniProtKB-KW"/>
</dbReference>
<dbReference type="InterPro" id="IPR000713">
    <property type="entry name" value="Mur_ligase_N"/>
</dbReference>
<dbReference type="PANTHER" id="PTHR23135">
    <property type="entry name" value="MUR LIGASE FAMILY MEMBER"/>
    <property type="match status" value="1"/>
</dbReference>
<dbReference type="GO" id="GO:0071555">
    <property type="term" value="P:cell wall organization"/>
    <property type="evidence" value="ECO:0007669"/>
    <property type="project" value="UniProtKB-KW"/>
</dbReference>
<feature type="binding site" evidence="7">
    <location>
        <position position="477"/>
    </location>
    <ligand>
        <name>meso-2,6-diaminopimelate</name>
        <dbReference type="ChEBI" id="CHEBI:57791"/>
    </ligand>
</feature>
<comment type="PTM">
    <text evidence="7">Carboxylation is probably crucial for Mg(2+) binding and, consequently, for the gamma-phosphate positioning of ATP.</text>
</comment>
<dbReference type="UniPathway" id="UPA00219"/>
<dbReference type="OrthoDB" id="9800958at2"/>
<keyword evidence="7 12" id="KW-0436">Ligase</keyword>
<comment type="cofactor">
    <cofactor evidence="7">
        <name>Mg(2+)</name>
        <dbReference type="ChEBI" id="CHEBI:18420"/>
    </cofactor>
</comment>
<name>A0A1H2L5R0_9ACTN</name>
<evidence type="ECO:0000259" key="9">
    <source>
        <dbReference type="Pfam" id="PF01225"/>
    </source>
</evidence>
<evidence type="ECO:0000313" key="13">
    <source>
        <dbReference type="Proteomes" id="UP000182977"/>
    </source>
</evidence>
<dbReference type="GO" id="GO:0000287">
    <property type="term" value="F:magnesium ion binding"/>
    <property type="evidence" value="ECO:0007669"/>
    <property type="project" value="UniProtKB-UniRule"/>
</dbReference>
<dbReference type="AlphaFoldDB" id="A0A1H2L5R0"/>
<dbReference type="GO" id="GO:0005524">
    <property type="term" value="F:ATP binding"/>
    <property type="evidence" value="ECO:0007669"/>
    <property type="project" value="UniProtKB-UniRule"/>
</dbReference>
<evidence type="ECO:0000256" key="6">
    <source>
        <dbReference type="ARBA" id="ARBA00023316"/>
    </source>
</evidence>
<keyword evidence="7" id="KW-0067">ATP-binding</keyword>
<evidence type="ECO:0000256" key="3">
    <source>
        <dbReference type="ARBA" id="ARBA00022960"/>
    </source>
</evidence>
<dbReference type="Gene3D" id="3.40.1190.10">
    <property type="entry name" value="Mur-like, catalytic domain"/>
    <property type="match status" value="1"/>
</dbReference>
<feature type="modified residue" description="N6-carboxylysine" evidence="7">
    <location>
        <position position="229"/>
    </location>
</feature>
<feature type="binding site" evidence="7">
    <location>
        <begin position="162"/>
        <end position="163"/>
    </location>
    <ligand>
        <name>UDP-N-acetyl-alpha-D-muramoyl-L-alanyl-D-glutamate</name>
        <dbReference type="ChEBI" id="CHEBI:83900"/>
    </ligand>
</feature>
<evidence type="ECO:0000259" key="11">
    <source>
        <dbReference type="Pfam" id="PF08245"/>
    </source>
</evidence>
<dbReference type="NCBIfam" id="NF001126">
    <property type="entry name" value="PRK00139.1-4"/>
    <property type="match status" value="1"/>
</dbReference>
<dbReference type="InterPro" id="IPR013221">
    <property type="entry name" value="Mur_ligase_cen"/>
</dbReference>
<proteinExistence type="inferred from homology"/>
<dbReference type="Gene3D" id="3.90.190.20">
    <property type="entry name" value="Mur ligase, C-terminal domain"/>
    <property type="match status" value="1"/>
</dbReference>
<accession>A0A1H2L5R0</accession>
<dbReference type="NCBIfam" id="TIGR01085">
    <property type="entry name" value="murE"/>
    <property type="match status" value="1"/>
</dbReference>
<dbReference type="NCBIfam" id="NF001124">
    <property type="entry name" value="PRK00139.1-2"/>
    <property type="match status" value="1"/>
</dbReference>
<dbReference type="SUPFAM" id="SSF53623">
    <property type="entry name" value="MurD-like peptide ligases, catalytic domain"/>
    <property type="match status" value="1"/>
</dbReference>
<comment type="catalytic activity">
    <reaction evidence="7">
        <text>UDP-N-acetyl-alpha-D-muramoyl-L-alanyl-D-glutamate + meso-2,6-diaminopimelate + ATP = UDP-N-acetyl-alpha-D-muramoyl-L-alanyl-gamma-D-glutamyl-meso-2,6-diaminopimelate + ADP + phosphate + H(+)</text>
        <dbReference type="Rhea" id="RHEA:23676"/>
        <dbReference type="ChEBI" id="CHEBI:15378"/>
        <dbReference type="ChEBI" id="CHEBI:30616"/>
        <dbReference type="ChEBI" id="CHEBI:43474"/>
        <dbReference type="ChEBI" id="CHEBI:57791"/>
        <dbReference type="ChEBI" id="CHEBI:83900"/>
        <dbReference type="ChEBI" id="CHEBI:83905"/>
        <dbReference type="ChEBI" id="CHEBI:456216"/>
        <dbReference type="EC" id="6.3.2.13"/>
    </reaction>
</comment>